<proteinExistence type="predicted"/>
<reference evidence="2" key="1">
    <citation type="submission" date="2018-02" db="EMBL/GenBank/DDBJ databases">
        <title>Rhizophora mucronata_Transcriptome.</title>
        <authorList>
            <person name="Meera S.P."/>
            <person name="Sreeshan A."/>
            <person name="Augustine A."/>
        </authorList>
    </citation>
    <scope>NUCLEOTIDE SEQUENCE</scope>
    <source>
        <tissue evidence="2">Leaf</tissue>
    </source>
</reference>
<accession>A0A2P2PHT7</accession>
<dbReference type="EMBL" id="GGEC01073755">
    <property type="protein sequence ID" value="MBX54239.1"/>
    <property type="molecule type" value="Transcribed_RNA"/>
</dbReference>
<organism evidence="2">
    <name type="scientific">Rhizophora mucronata</name>
    <name type="common">Asiatic mangrove</name>
    <dbReference type="NCBI Taxonomy" id="61149"/>
    <lineage>
        <taxon>Eukaryota</taxon>
        <taxon>Viridiplantae</taxon>
        <taxon>Streptophyta</taxon>
        <taxon>Embryophyta</taxon>
        <taxon>Tracheophyta</taxon>
        <taxon>Spermatophyta</taxon>
        <taxon>Magnoliopsida</taxon>
        <taxon>eudicotyledons</taxon>
        <taxon>Gunneridae</taxon>
        <taxon>Pentapetalae</taxon>
        <taxon>rosids</taxon>
        <taxon>fabids</taxon>
        <taxon>Malpighiales</taxon>
        <taxon>Rhizophoraceae</taxon>
        <taxon>Rhizophora</taxon>
    </lineage>
</organism>
<protein>
    <submittedName>
        <fullName evidence="2">Uncharacterized protein</fullName>
    </submittedName>
</protein>
<feature type="transmembrane region" description="Helical" evidence="1">
    <location>
        <begin position="6"/>
        <end position="26"/>
    </location>
</feature>
<keyword evidence="1" id="KW-1133">Transmembrane helix</keyword>
<dbReference type="AlphaFoldDB" id="A0A2P2PHT7"/>
<keyword evidence="1" id="KW-0812">Transmembrane</keyword>
<evidence type="ECO:0000313" key="2">
    <source>
        <dbReference type="EMBL" id="MBX54239.1"/>
    </source>
</evidence>
<sequence>MRKLMFWQLFNVIVKTKIILALLFFYPENEHVNNIFTTTENEHA</sequence>
<name>A0A2P2PHT7_RHIMU</name>
<evidence type="ECO:0000256" key="1">
    <source>
        <dbReference type="SAM" id="Phobius"/>
    </source>
</evidence>
<keyword evidence="1" id="KW-0472">Membrane</keyword>